<dbReference type="STRING" id="299255.SAMN02745129_4681"/>
<comment type="subcellular location">
    <subcellularLocation>
        <location evidence="1">Cell inner membrane</location>
        <topology evidence="1">Multi-pass membrane protein</topology>
    </subcellularLocation>
</comment>
<dbReference type="PANTHER" id="PTHR30443">
    <property type="entry name" value="INNER MEMBRANE PROTEIN"/>
    <property type="match status" value="1"/>
</dbReference>
<dbReference type="GO" id="GO:0016776">
    <property type="term" value="F:phosphotransferase activity, phosphate group as acceptor"/>
    <property type="evidence" value="ECO:0007669"/>
    <property type="project" value="TreeGrafter"/>
</dbReference>
<dbReference type="InterPro" id="IPR040423">
    <property type="entry name" value="PEA_transferase"/>
</dbReference>
<sequence>MKPNSLQISPNLLPPIIALYFLVVINLPIAQELFRILTGLEAVKIGFVISIPLFLFAAFQLIFQLLNWPKVAKPIIAFLLISSSMVSYAMLSYGVYVDYGMIENLFETNQEEAASYLSLRSIIWVGMMGFIPALLLFLTRLTKTTWRKFLLAKLAGILGSVLLAAVIAVLYYQDYVSVVRNSPHLKKMIIPTEYLISTTKYLNNTYLKSPVPYQQIGLDARLKPEAKDASKPTLLVFVLGETARVFNYAYYGYERDTNVHTRPYDPIFFADVQSCGTATAVSVPCMFSNMNRPEYSKSRAYNQDNVVDIMARAGIQALWREHDGGDKGVAHTIREKTLVPHDADHLCNQQKCYDTAMLEDFADDTTNLTQDSVLFYHISGSHGPTYYKRYPKAHRAFTPDCPRSDIENCTHEELVNSYDNTILFTDFFLAEAIRQLKALQDQYHVALLYISDHGESLGENGVYLHGMPYALAPKEQTQVPMLFWASPGFAGQKGLDLDCLRQRGSEDAFSHDNLFDSLLGLMDVATEAYSPSQDIFALCRE</sequence>
<dbReference type="Pfam" id="PF08019">
    <property type="entry name" value="EptA_B_N"/>
    <property type="match status" value="1"/>
</dbReference>
<dbReference type="InterPro" id="IPR000917">
    <property type="entry name" value="Sulfatase_N"/>
</dbReference>
<evidence type="ECO:0000256" key="3">
    <source>
        <dbReference type="ARBA" id="ARBA00022519"/>
    </source>
</evidence>
<evidence type="ECO:0000256" key="6">
    <source>
        <dbReference type="ARBA" id="ARBA00022989"/>
    </source>
</evidence>
<dbReference type="GO" id="GO:0009244">
    <property type="term" value="P:lipopolysaccharide core region biosynthetic process"/>
    <property type="evidence" value="ECO:0007669"/>
    <property type="project" value="TreeGrafter"/>
</dbReference>
<dbReference type="InterPro" id="IPR017850">
    <property type="entry name" value="Alkaline_phosphatase_core_sf"/>
</dbReference>
<feature type="transmembrane region" description="Helical" evidence="8">
    <location>
        <begin position="42"/>
        <end position="63"/>
    </location>
</feature>
<protein>
    <submittedName>
        <fullName evidence="11">Lipid A ethanolaminephosphotransferase</fullName>
    </submittedName>
</protein>
<evidence type="ECO:0000256" key="4">
    <source>
        <dbReference type="ARBA" id="ARBA00022679"/>
    </source>
</evidence>
<evidence type="ECO:0000313" key="11">
    <source>
        <dbReference type="EMBL" id="SHI19453.1"/>
    </source>
</evidence>
<dbReference type="SUPFAM" id="SSF53649">
    <property type="entry name" value="Alkaline phosphatase-like"/>
    <property type="match status" value="1"/>
</dbReference>
<dbReference type="GO" id="GO:0005886">
    <property type="term" value="C:plasma membrane"/>
    <property type="evidence" value="ECO:0007669"/>
    <property type="project" value="UniProtKB-SubCell"/>
</dbReference>
<keyword evidence="2" id="KW-1003">Cell membrane</keyword>
<feature type="transmembrane region" description="Helical" evidence="8">
    <location>
        <begin position="75"/>
        <end position="96"/>
    </location>
</feature>
<feature type="transmembrane region" description="Helical" evidence="8">
    <location>
        <begin position="116"/>
        <end position="138"/>
    </location>
</feature>
<dbReference type="CDD" id="cd16017">
    <property type="entry name" value="LptA"/>
    <property type="match status" value="1"/>
</dbReference>
<dbReference type="OrthoDB" id="9786870at2"/>
<dbReference type="NCBIfam" id="NF028537">
    <property type="entry name" value="P_eth_NH2_trans"/>
    <property type="match status" value="1"/>
</dbReference>
<feature type="domain" description="Sulfatase N-terminal" evidence="9">
    <location>
        <begin position="235"/>
        <end position="524"/>
    </location>
</feature>
<dbReference type="EMBL" id="FQXG01000009">
    <property type="protein sequence ID" value="SHI19453.1"/>
    <property type="molecule type" value="Genomic_DNA"/>
</dbReference>
<dbReference type="AlphaFoldDB" id="A0A1M5Z6D6"/>
<gene>
    <name evidence="11" type="ORF">SAMN02745129_4681</name>
</gene>
<name>A0A1M5Z6D6_9GAMM</name>
<evidence type="ECO:0000256" key="7">
    <source>
        <dbReference type="ARBA" id="ARBA00023136"/>
    </source>
</evidence>
<keyword evidence="12" id="KW-1185">Reference proteome</keyword>
<feature type="transmembrane region" description="Helical" evidence="8">
    <location>
        <begin position="150"/>
        <end position="172"/>
    </location>
</feature>
<evidence type="ECO:0000256" key="5">
    <source>
        <dbReference type="ARBA" id="ARBA00022692"/>
    </source>
</evidence>
<evidence type="ECO:0000256" key="8">
    <source>
        <dbReference type="SAM" id="Phobius"/>
    </source>
</evidence>
<proteinExistence type="predicted"/>
<dbReference type="Pfam" id="PF00884">
    <property type="entry name" value="Sulfatase"/>
    <property type="match status" value="1"/>
</dbReference>
<evidence type="ECO:0000313" key="12">
    <source>
        <dbReference type="Proteomes" id="UP000184268"/>
    </source>
</evidence>
<organism evidence="11 12">
    <name type="scientific">Ferrimonas marina</name>
    <dbReference type="NCBI Taxonomy" id="299255"/>
    <lineage>
        <taxon>Bacteria</taxon>
        <taxon>Pseudomonadati</taxon>
        <taxon>Pseudomonadota</taxon>
        <taxon>Gammaproteobacteria</taxon>
        <taxon>Alteromonadales</taxon>
        <taxon>Ferrimonadaceae</taxon>
        <taxon>Ferrimonas</taxon>
    </lineage>
</organism>
<evidence type="ECO:0000256" key="1">
    <source>
        <dbReference type="ARBA" id="ARBA00004429"/>
    </source>
</evidence>
<keyword evidence="4 11" id="KW-0808">Transferase</keyword>
<dbReference type="RefSeq" id="WP_067661966.1">
    <property type="nucleotide sequence ID" value="NZ_FQXG01000009.1"/>
</dbReference>
<evidence type="ECO:0000259" key="9">
    <source>
        <dbReference type="Pfam" id="PF00884"/>
    </source>
</evidence>
<evidence type="ECO:0000256" key="2">
    <source>
        <dbReference type="ARBA" id="ARBA00022475"/>
    </source>
</evidence>
<dbReference type="PANTHER" id="PTHR30443:SF0">
    <property type="entry name" value="PHOSPHOETHANOLAMINE TRANSFERASE EPTA"/>
    <property type="match status" value="1"/>
</dbReference>
<keyword evidence="5 8" id="KW-0812">Transmembrane</keyword>
<keyword evidence="6 8" id="KW-1133">Transmembrane helix</keyword>
<feature type="transmembrane region" description="Helical" evidence="8">
    <location>
        <begin position="12"/>
        <end position="30"/>
    </location>
</feature>
<dbReference type="InterPro" id="IPR058130">
    <property type="entry name" value="PEA_transf_C"/>
</dbReference>
<evidence type="ECO:0000259" key="10">
    <source>
        <dbReference type="Pfam" id="PF08019"/>
    </source>
</evidence>
<feature type="domain" description="Phosphoethanolamine transferase N-terminal" evidence="10">
    <location>
        <begin position="55"/>
        <end position="205"/>
    </location>
</feature>
<dbReference type="InterPro" id="IPR012549">
    <property type="entry name" value="EptA-like_N"/>
</dbReference>
<reference evidence="11 12" key="1">
    <citation type="submission" date="2016-11" db="EMBL/GenBank/DDBJ databases">
        <authorList>
            <person name="Jaros S."/>
            <person name="Januszkiewicz K."/>
            <person name="Wedrychowicz H."/>
        </authorList>
    </citation>
    <scope>NUCLEOTIDE SEQUENCE [LARGE SCALE GENOMIC DNA]</scope>
    <source>
        <strain evidence="11 12">DSM 16917</strain>
    </source>
</reference>
<dbReference type="Proteomes" id="UP000184268">
    <property type="component" value="Unassembled WGS sequence"/>
</dbReference>
<keyword evidence="3" id="KW-0997">Cell inner membrane</keyword>
<dbReference type="Gene3D" id="3.40.720.10">
    <property type="entry name" value="Alkaline Phosphatase, subunit A"/>
    <property type="match status" value="1"/>
</dbReference>
<accession>A0A1M5Z6D6</accession>
<keyword evidence="7 8" id="KW-0472">Membrane</keyword>